<feature type="signal peptide" evidence="1">
    <location>
        <begin position="1"/>
        <end position="16"/>
    </location>
</feature>
<organism evidence="2 3">
    <name type="scientific">Ancylostoma caninum</name>
    <name type="common">Dog hookworm</name>
    <dbReference type="NCBI Taxonomy" id="29170"/>
    <lineage>
        <taxon>Eukaryota</taxon>
        <taxon>Metazoa</taxon>
        <taxon>Ecdysozoa</taxon>
        <taxon>Nematoda</taxon>
        <taxon>Chromadorea</taxon>
        <taxon>Rhabditida</taxon>
        <taxon>Rhabditina</taxon>
        <taxon>Rhabditomorpha</taxon>
        <taxon>Strongyloidea</taxon>
        <taxon>Ancylostomatidae</taxon>
        <taxon>Ancylostomatinae</taxon>
        <taxon>Ancylostoma</taxon>
    </lineage>
</organism>
<dbReference type="Proteomes" id="UP000252519">
    <property type="component" value="Unassembled WGS sequence"/>
</dbReference>
<keyword evidence="3" id="KW-1185">Reference proteome</keyword>
<feature type="chain" id="PRO_5016809776" evidence="1">
    <location>
        <begin position="17"/>
        <end position="115"/>
    </location>
</feature>
<evidence type="ECO:0000313" key="2">
    <source>
        <dbReference type="EMBL" id="RCN47576.1"/>
    </source>
</evidence>
<evidence type="ECO:0000313" key="3">
    <source>
        <dbReference type="Proteomes" id="UP000252519"/>
    </source>
</evidence>
<dbReference type="STRING" id="29170.A0A368GT65"/>
<dbReference type="AlphaFoldDB" id="A0A368GT65"/>
<comment type="caution">
    <text evidence="2">The sequence shown here is derived from an EMBL/GenBank/DDBJ whole genome shotgun (WGS) entry which is preliminary data.</text>
</comment>
<proteinExistence type="predicted"/>
<dbReference type="OrthoDB" id="5804428at2759"/>
<evidence type="ECO:0000256" key="1">
    <source>
        <dbReference type="SAM" id="SignalP"/>
    </source>
</evidence>
<keyword evidence="1" id="KW-0732">Signal</keyword>
<accession>A0A368GT65</accession>
<reference evidence="2 3" key="1">
    <citation type="submission" date="2014-10" db="EMBL/GenBank/DDBJ databases">
        <title>Draft genome of the hookworm Ancylostoma caninum.</title>
        <authorList>
            <person name="Mitreva M."/>
        </authorList>
    </citation>
    <scope>NUCLEOTIDE SEQUENCE [LARGE SCALE GENOMIC DNA]</scope>
    <source>
        <strain evidence="2 3">Baltimore</strain>
    </source>
</reference>
<sequence>MKPFVFLVGSFVVTFSDLIPTYELSQHSIEFVSFRSKPALPSVDAVSRCETIPWNGCQAQFNGILGLDNLLYWRNGTIINKQVNQLLQANTTELVKVCKCVSSTLSSFITSHLLS</sequence>
<gene>
    <name evidence="2" type="ORF">ANCCAN_06348</name>
</gene>
<dbReference type="EMBL" id="JOJR01000060">
    <property type="protein sequence ID" value="RCN47576.1"/>
    <property type="molecule type" value="Genomic_DNA"/>
</dbReference>
<name>A0A368GT65_ANCCA</name>
<protein>
    <submittedName>
        <fullName evidence="2">Uncharacterized protein</fullName>
    </submittedName>
</protein>